<comment type="caution">
    <text evidence="5">The sequence shown here is derived from an EMBL/GenBank/DDBJ whole genome shotgun (WGS) entry which is preliminary data.</text>
</comment>
<dbReference type="InterPro" id="IPR028082">
    <property type="entry name" value="Peripla_BP_I"/>
</dbReference>
<name>A0A7W9JGV8_9ACTN</name>
<feature type="domain" description="Periplasmic binding protein" evidence="4">
    <location>
        <begin position="9"/>
        <end position="257"/>
    </location>
</feature>
<comment type="subcellular location">
    <subcellularLocation>
        <location evidence="1">Cell envelope</location>
    </subcellularLocation>
</comment>
<dbReference type="Gene3D" id="3.40.50.2300">
    <property type="match status" value="2"/>
</dbReference>
<organism evidence="5 6">
    <name type="scientific">Kribbella italica</name>
    <dbReference type="NCBI Taxonomy" id="1540520"/>
    <lineage>
        <taxon>Bacteria</taxon>
        <taxon>Bacillati</taxon>
        <taxon>Actinomycetota</taxon>
        <taxon>Actinomycetes</taxon>
        <taxon>Propionibacteriales</taxon>
        <taxon>Kribbellaceae</taxon>
        <taxon>Kribbella</taxon>
    </lineage>
</organism>
<dbReference type="SUPFAM" id="SSF53822">
    <property type="entry name" value="Periplasmic binding protein-like I"/>
    <property type="match status" value="1"/>
</dbReference>
<dbReference type="GO" id="GO:0030288">
    <property type="term" value="C:outer membrane-bounded periplasmic space"/>
    <property type="evidence" value="ECO:0007669"/>
    <property type="project" value="TreeGrafter"/>
</dbReference>
<dbReference type="InterPro" id="IPR025997">
    <property type="entry name" value="SBP_2_dom"/>
</dbReference>
<dbReference type="Proteomes" id="UP000549971">
    <property type="component" value="Unassembled WGS sequence"/>
</dbReference>
<dbReference type="EMBL" id="JACHMY010000001">
    <property type="protein sequence ID" value="MBB5841674.1"/>
    <property type="molecule type" value="Genomic_DNA"/>
</dbReference>
<evidence type="ECO:0000259" key="4">
    <source>
        <dbReference type="Pfam" id="PF13407"/>
    </source>
</evidence>
<dbReference type="Pfam" id="PF13407">
    <property type="entry name" value="Peripla_BP_4"/>
    <property type="match status" value="1"/>
</dbReference>
<reference evidence="5 6" key="1">
    <citation type="submission" date="2020-08" db="EMBL/GenBank/DDBJ databases">
        <title>Sequencing the genomes of 1000 actinobacteria strains.</title>
        <authorList>
            <person name="Klenk H.-P."/>
        </authorList>
    </citation>
    <scope>NUCLEOTIDE SEQUENCE [LARGE SCALE GENOMIC DNA]</scope>
    <source>
        <strain evidence="5 6">DSM 28967</strain>
    </source>
</reference>
<protein>
    <submittedName>
        <fullName evidence="5">ABC-type xylose transport system substrate-binding protein</fullName>
    </submittedName>
</protein>
<dbReference type="AlphaFoldDB" id="A0A7W9JGV8"/>
<evidence type="ECO:0000256" key="2">
    <source>
        <dbReference type="ARBA" id="ARBA00022729"/>
    </source>
</evidence>
<keyword evidence="2" id="KW-0732">Signal</keyword>
<dbReference type="PANTHER" id="PTHR30036:SF1">
    <property type="entry name" value="D-XYLOSE-BINDING PERIPLASMIC PROTEIN"/>
    <property type="match status" value="1"/>
</dbReference>
<feature type="region of interest" description="Disordered" evidence="3">
    <location>
        <begin position="303"/>
        <end position="370"/>
    </location>
</feature>
<evidence type="ECO:0000256" key="1">
    <source>
        <dbReference type="ARBA" id="ARBA00004196"/>
    </source>
</evidence>
<keyword evidence="6" id="KW-1185">Reference proteome</keyword>
<accession>A0A7W9JGV8</accession>
<sequence length="416" mass="43718">MPDIASTRYEQYDAPLFKAKIKELCGGCEVLYQNAGADPAKQQQQANSMLAQGVQAIVIDPVDSAAAASIVQAAQGQGIPVIAYDRPIPDKKADYYVSFDNEKIGQLIAQSLVDELKAAKATGGILQVNGSPTDAAAGLIKKGIHSAVDPSGFKLLAEFDTPGWQPPKAQEWVGGQITRFPHQIAGVVAANDGTSGASIAAFKAAGTKVPPVTGNDAELAAVQRVIAGDQFNTISKPIKIVADAAAVVAHEFAQGNKPAGRTTLFDTPAELFTPTVVTRKNVAEVLATPDADCVCGGAVAAPARGDPGAGSADPRPSIDDGSGPYGFQPRSLSPHSCRHVCTSLEPRGRDRHQPAKSSHRLASKRRGFDADRCRVEPPRFRSGRHHVATGGVRLHRVARHCAADRRPSWERAATAG</sequence>
<dbReference type="GO" id="GO:0030246">
    <property type="term" value="F:carbohydrate binding"/>
    <property type="evidence" value="ECO:0007669"/>
    <property type="project" value="TreeGrafter"/>
</dbReference>
<gene>
    <name evidence="5" type="ORF">HDA39_008408</name>
</gene>
<evidence type="ECO:0000313" key="6">
    <source>
        <dbReference type="Proteomes" id="UP000549971"/>
    </source>
</evidence>
<evidence type="ECO:0000313" key="5">
    <source>
        <dbReference type="EMBL" id="MBB5841674.1"/>
    </source>
</evidence>
<evidence type="ECO:0000256" key="3">
    <source>
        <dbReference type="SAM" id="MobiDB-lite"/>
    </source>
</evidence>
<dbReference type="PANTHER" id="PTHR30036">
    <property type="entry name" value="D-XYLOSE-BINDING PERIPLASMIC PROTEIN"/>
    <property type="match status" value="1"/>
</dbReference>
<dbReference type="RefSeq" id="WP_184805316.1">
    <property type="nucleotide sequence ID" value="NZ_JACHMY010000001.1"/>
</dbReference>
<dbReference type="InterPro" id="IPR050555">
    <property type="entry name" value="Bact_Solute-Bind_Prot2"/>
</dbReference>
<proteinExistence type="predicted"/>